<feature type="region of interest" description="Disordered" evidence="1">
    <location>
        <begin position="52"/>
        <end position="73"/>
    </location>
</feature>
<dbReference type="InterPro" id="IPR041657">
    <property type="entry name" value="HTH_17"/>
</dbReference>
<evidence type="ECO:0000256" key="1">
    <source>
        <dbReference type="SAM" id="MobiDB-lite"/>
    </source>
</evidence>
<comment type="caution">
    <text evidence="3">The sequence shown here is derived from an EMBL/GenBank/DDBJ whole genome shotgun (WGS) entry which is preliminary data.</text>
</comment>
<dbReference type="RefSeq" id="WP_305749311.1">
    <property type="nucleotide sequence ID" value="NZ_JAUZEE010000004.1"/>
</dbReference>
<sequence>MDRLLTPRELSAIIALAQRTIYNRRATGGDLPPAIVLGRRVRFKAADVHQWMERHRENRGEHTGNGPDEGDRA</sequence>
<evidence type="ECO:0000313" key="3">
    <source>
        <dbReference type="EMBL" id="MDP4300746.1"/>
    </source>
</evidence>
<dbReference type="SUPFAM" id="SSF46955">
    <property type="entry name" value="Putative DNA-binding domain"/>
    <property type="match status" value="1"/>
</dbReference>
<reference evidence="3 4" key="1">
    <citation type="submission" date="2023-08" db="EMBL/GenBank/DDBJ databases">
        <authorList>
            <person name="Roldan D.M."/>
            <person name="Menes R.J."/>
        </authorList>
    </citation>
    <scope>NUCLEOTIDE SEQUENCE [LARGE SCALE GENOMIC DNA]</scope>
    <source>
        <strain evidence="3 4">CCM 2812</strain>
    </source>
</reference>
<dbReference type="Pfam" id="PF12728">
    <property type="entry name" value="HTH_17"/>
    <property type="match status" value="1"/>
</dbReference>
<dbReference type="InterPro" id="IPR009061">
    <property type="entry name" value="DNA-bd_dom_put_sf"/>
</dbReference>
<dbReference type="Proteomes" id="UP001235760">
    <property type="component" value="Unassembled WGS sequence"/>
</dbReference>
<evidence type="ECO:0000313" key="4">
    <source>
        <dbReference type="Proteomes" id="UP001235760"/>
    </source>
</evidence>
<accession>A0ABT9G2V6</accession>
<proteinExistence type="predicted"/>
<name>A0ABT9G2V6_LEPDI</name>
<feature type="compositionally biased region" description="Basic and acidic residues" evidence="1">
    <location>
        <begin position="52"/>
        <end position="62"/>
    </location>
</feature>
<dbReference type="EMBL" id="JAUZEE010000004">
    <property type="protein sequence ID" value="MDP4300746.1"/>
    <property type="molecule type" value="Genomic_DNA"/>
</dbReference>
<gene>
    <name evidence="3" type="ORF">Q8X39_08870</name>
</gene>
<protein>
    <submittedName>
        <fullName evidence="3">Helix-turn-helix domain-containing protein</fullName>
    </submittedName>
</protein>
<evidence type="ECO:0000259" key="2">
    <source>
        <dbReference type="Pfam" id="PF12728"/>
    </source>
</evidence>
<organism evidence="3 4">
    <name type="scientific">Leptothrix discophora</name>
    <dbReference type="NCBI Taxonomy" id="89"/>
    <lineage>
        <taxon>Bacteria</taxon>
        <taxon>Pseudomonadati</taxon>
        <taxon>Pseudomonadota</taxon>
        <taxon>Betaproteobacteria</taxon>
        <taxon>Burkholderiales</taxon>
        <taxon>Sphaerotilaceae</taxon>
        <taxon>Leptothrix</taxon>
    </lineage>
</organism>
<feature type="domain" description="Helix-turn-helix" evidence="2">
    <location>
        <begin position="4"/>
        <end position="56"/>
    </location>
</feature>
<keyword evidence="4" id="KW-1185">Reference proteome</keyword>
<dbReference type="Gene3D" id="1.10.238.160">
    <property type="match status" value="1"/>
</dbReference>